<dbReference type="Pfam" id="PF07495">
    <property type="entry name" value="Y_Y_Y"/>
    <property type="match status" value="1"/>
</dbReference>
<dbReference type="Gene3D" id="2.60.40.10">
    <property type="entry name" value="Immunoglobulins"/>
    <property type="match status" value="1"/>
</dbReference>
<evidence type="ECO:0000313" key="7">
    <source>
        <dbReference type="Proteomes" id="UP000264217"/>
    </source>
</evidence>
<dbReference type="Proteomes" id="UP000264217">
    <property type="component" value="Unassembled WGS sequence"/>
</dbReference>
<keyword evidence="3" id="KW-1133">Transmembrane helix</keyword>
<evidence type="ECO:0000256" key="4">
    <source>
        <dbReference type="SAM" id="SignalP"/>
    </source>
</evidence>
<dbReference type="RefSeq" id="WP_117392428.1">
    <property type="nucleotide sequence ID" value="NZ_QWDC01000002.1"/>
</dbReference>
<keyword evidence="3" id="KW-0472">Membrane</keyword>
<feature type="chain" id="PRO_5016861325" evidence="4">
    <location>
        <begin position="28"/>
        <end position="975"/>
    </location>
</feature>
<feature type="transmembrane region" description="Helical" evidence="3">
    <location>
        <begin position="753"/>
        <end position="771"/>
    </location>
</feature>
<dbReference type="GO" id="GO:0006355">
    <property type="term" value="P:regulation of DNA-templated transcription"/>
    <property type="evidence" value="ECO:0007669"/>
    <property type="project" value="InterPro"/>
</dbReference>
<dbReference type="InterPro" id="IPR036388">
    <property type="entry name" value="WH-like_DNA-bd_sf"/>
</dbReference>
<sequence length="975" mass="111755">MMFAARYKLLYLTFLPLLLFVSAQQKASAQAYIAQRKTINYEKRTYSAGTQNWKIRQDAQGRMYFANNEGVLVFDGANWELFPLPNRTIVRSMEFGKDKRLYVGGQDEIGYFAPGKNGSLVFTSLKDLIPKADQIFSDLWDIVAFGDDIYFRSNDKIFKYSKGKITAYHSHSWLFLGAYQNRLLAHDEQKGLLEYVNGSWQTFIEKKDLPEGFYITSISKYSTSFSLVTTSKSGVFILSDKILRNFNLQGFGIDNHQHFSAAIALDDGTYLLSTFLNGIYQVDRTGAVIENLSKKEGLQNPFVRTMFADAGHNVWLGLDNGIDFIAYNNPIKHIGPAIFREGGGYATAFYHNRLYFALSNGIYQVPVTDMGDLSYVKNDFKITAEGQTWNVSAVGGHLLAGKDDGIFEVQDGYISPIYNATGFWIFQSLINKAGKPLIAAGNYYGVRLFENNGATLLDKGNLGKYYESARFLQVDEHNIIWTSHPYRGIYRLDPESNQVKNYTNAQGLPSTNNNFIFKLKDKVVAATEKGIYEYDAATDKFKPSPIYQPIFGTRSIRYLKEDGSGNIWFVEGKNLGVVDYSAKPVIINFPELNNRVLSGFENVYPVNAENIFVGSENGFYHINYARYKQNIRPLKVYIRSVRSGASGDSVLFGGYTNEKRSDADILNLKYALNSLHFDYSSPAFEEQSNVEYRYLLDGFDKGWSEWSKKSEKDYTNLPAGRYTFKVQARSHQNNQSAVTGYTFSISPPWYQSIWAYLIYMAGIVALLYTIYQKQEQRLVAKQEKELRLQQQKNEEEQQQLAYQHQLEMERSEKELANLKNEKLQSEIEYKTSELASSALNLVQQKEFLTKVREELTRLQKTGNAVEVSEIKKIQRMLNDEDKLSEQWEQFSIHFDKVHAGFLSLLKSRYPTINQQELKLCAYLIMNLSSKEIAQLMAISVRGVEISRYRLRKKLQIPTEANLFEFLFEIQRELMK</sequence>
<dbReference type="InterPro" id="IPR016032">
    <property type="entry name" value="Sig_transdc_resp-reg_C-effctor"/>
</dbReference>
<feature type="domain" description="Two component regulator three Y" evidence="5">
    <location>
        <begin position="685"/>
        <end position="745"/>
    </location>
</feature>
<organism evidence="6 7">
    <name type="scientific">Mucilaginibacter conchicola</name>
    <dbReference type="NCBI Taxonomy" id="2303333"/>
    <lineage>
        <taxon>Bacteria</taxon>
        <taxon>Pseudomonadati</taxon>
        <taxon>Bacteroidota</taxon>
        <taxon>Sphingobacteriia</taxon>
        <taxon>Sphingobacteriales</taxon>
        <taxon>Sphingobacteriaceae</taxon>
        <taxon>Mucilaginibacter</taxon>
    </lineage>
</organism>
<accession>A0A372NTW5</accession>
<feature type="coiled-coil region" evidence="2">
    <location>
        <begin position="771"/>
        <end position="835"/>
    </location>
</feature>
<feature type="signal peptide" evidence="4">
    <location>
        <begin position="1"/>
        <end position="27"/>
    </location>
</feature>
<dbReference type="PANTHER" id="PTHR43547">
    <property type="entry name" value="TWO-COMPONENT HISTIDINE KINASE"/>
    <property type="match status" value="1"/>
</dbReference>
<dbReference type="InterPro" id="IPR011123">
    <property type="entry name" value="Y_Y_Y"/>
</dbReference>
<evidence type="ECO:0000256" key="3">
    <source>
        <dbReference type="SAM" id="Phobius"/>
    </source>
</evidence>
<keyword evidence="4" id="KW-0732">Signal</keyword>
<proteinExistence type="predicted"/>
<dbReference type="SUPFAM" id="SSF63829">
    <property type="entry name" value="Calcium-dependent phosphotriesterase"/>
    <property type="match status" value="2"/>
</dbReference>
<evidence type="ECO:0000313" key="6">
    <source>
        <dbReference type="EMBL" id="RFZ92720.1"/>
    </source>
</evidence>
<evidence type="ECO:0000256" key="2">
    <source>
        <dbReference type="SAM" id="Coils"/>
    </source>
</evidence>
<dbReference type="GO" id="GO:0000155">
    <property type="term" value="F:phosphorelay sensor kinase activity"/>
    <property type="evidence" value="ECO:0007669"/>
    <property type="project" value="TreeGrafter"/>
</dbReference>
<keyword evidence="7" id="KW-1185">Reference proteome</keyword>
<evidence type="ECO:0000259" key="5">
    <source>
        <dbReference type="Pfam" id="PF07495"/>
    </source>
</evidence>
<dbReference type="AlphaFoldDB" id="A0A372NTW5"/>
<keyword evidence="2" id="KW-0175">Coiled coil</keyword>
<dbReference type="GO" id="GO:0003677">
    <property type="term" value="F:DNA binding"/>
    <property type="evidence" value="ECO:0007669"/>
    <property type="project" value="InterPro"/>
</dbReference>
<keyword evidence="1" id="KW-0597">Phosphoprotein</keyword>
<dbReference type="InterPro" id="IPR015943">
    <property type="entry name" value="WD40/YVTN_repeat-like_dom_sf"/>
</dbReference>
<dbReference type="Gene3D" id="1.10.10.10">
    <property type="entry name" value="Winged helix-like DNA-binding domain superfamily/Winged helix DNA-binding domain"/>
    <property type="match status" value="1"/>
</dbReference>
<dbReference type="EMBL" id="QWDC01000002">
    <property type="protein sequence ID" value="RFZ92720.1"/>
    <property type="molecule type" value="Genomic_DNA"/>
</dbReference>
<dbReference type="SUPFAM" id="SSF46894">
    <property type="entry name" value="C-terminal effector domain of the bipartite response regulators"/>
    <property type="match status" value="1"/>
</dbReference>
<dbReference type="Gene3D" id="2.130.10.10">
    <property type="entry name" value="YVTN repeat-like/Quinoprotein amine dehydrogenase"/>
    <property type="match status" value="2"/>
</dbReference>
<dbReference type="PANTHER" id="PTHR43547:SF2">
    <property type="entry name" value="HYBRID SIGNAL TRANSDUCTION HISTIDINE KINASE C"/>
    <property type="match status" value="1"/>
</dbReference>
<dbReference type="OrthoDB" id="9809670at2"/>
<evidence type="ECO:0000256" key="1">
    <source>
        <dbReference type="ARBA" id="ARBA00022553"/>
    </source>
</evidence>
<gene>
    <name evidence="6" type="ORF">D0C36_15060</name>
</gene>
<keyword evidence="3" id="KW-0812">Transmembrane</keyword>
<reference evidence="6 7" key="1">
    <citation type="submission" date="2018-08" db="EMBL/GenBank/DDBJ databases">
        <title>Mucilaginibacter sp. MYSH2.</title>
        <authorList>
            <person name="Seo T."/>
        </authorList>
    </citation>
    <scope>NUCLEOTIDE SEQUENCE [LARGE SCALE GENOMIC DNA]</scope>
    <source>
        <strain evidence="6 7">MYSH2</strain>
    </source>
</reference>
<dbReference type="InterPro" id="IPR013783">
    <property type="entry name" value="Ig-like_fold"/>
</dbReference>
<protein>
    <submittedName>
        <fullName evidence="6">Transcriptional regulator</fullName>
    </submittedName>
</protein>
<comment type="caution">
    <text evidence="6">The sequence shown here is derived from an EMBL/GenBank/DDBJ whole genome shotgun (WGS) entry which is preliminary data.</text>
</comment>
<name>A0A372NTW5_9SPHI</name>